<feature type="transmembrane region" description="Helical" evidence="1">
    <location>
        <begin position="166"/>
        <end position="185"/>
    </location>
</feature>
<evidence type="ECO:0000256" key="1">
    <source>
        <dbReference type="SAM" id="Phobius"/>
    </source>
</evidence>
<sequence length="193" mass="22780">MTITGIYLMQQEAKKNFTFIRSTCPQNCVGLTENKIVLSSRFTKMLKWAFIITNKKDKLVYLSLWLINISIFVCLYFIEVLKSSYLYLPRYYQGGYFLSRLKRFRVLNEFNPFRNFESLSVIQDNQLNILPVGCARALKIPIKIYVDKILNIISSCYFIKTTICNILLHIIYNILGFICFIVYNFKEAFKIIH</sequence>
<dbReference type="AlphaFoldDB" id="A5TWC3"/>
<reference evidence="2" key="1">
    <citation type="submission" date="2006-07" db="EMBL/GenBank/DDBJ databases">
        <authorList>
            <person name="Qin X."/>
            <person name="Weinstock G.M."/>
        </authorList>
    </citation>
    <scope>NUCLEOTIDE SEQUENCE [LARGE SCALE GENOMIC DNA]</scope>
    <source>
        <strain evidence="2">ATCC 10953</strain>
    </source>
</reference>
<keyword evidence="1" id="KW-0472">Membrane</keyword>
<evidence type="ECO:0000313" key="2">
    <source>
        <dbReference type="EMBL" id="EDK89198.1"/>
    </source>
</evidence>
<organism evidence="2">
    <name type="scientific">Fusobacterium polymorphum ATCC 10953</name>
    <dbReference type="NCBI Taxonomy" id="393480"/>
    <lineage>
        <taxon>Bacteria</taxon>
        <taxon>Fusobacteriati</taxon>
        <taxon>Fusobacteriota</taxon>
        <taxon>Fusobacteriia</taxon>
        <taxon>Fusobacteriales</taxon>
        <taxon>Fusobacteriaceae</taxon>
        <taxon>Fusobacterium</taxon>
    </lineage>
</organism>
<name>A5TWC3_FUSNP</name>
<dbReference type="Proteomes" id="UP000001921">
    <property type="component" value="Chromosome"/>
</dbReference>
<proteinExistence type="predicted"/>
<feature type="transmembrane region" description="Helical" evidence="1">
    <location>
        <begin position="59"/>
        <end position="78"/>
    </location>
</feature>
<dbReference type="EMBL" id="CM000440">
    <property type="protein sequence ID" value="EDK89198.1"/>
    <property type="molecule type" value="Genomic_DNA"/>
</dbReference>
<accession>A5TWC3</accession>
<gene>
    <name evidence="2" type="ORF">FNP_1416</name>
</gene>
<protein>
    <submittedName>
        <fullName evidence="2">Uncharacterized protein</fullName>
    </submittedName>
</protein>
<dbReference type="HOGENOM" id="CLU_1406971_0_0_0"/>
<keyword evidence="1" id="KW-1133">Transmembrane helix</keyword>
<keyword evidence="1" id="KW-0812">Transmembrane</keyword>
<reference evidence="2" key="2">
    <citation type="submission" date="2007-05" db="EMBL/GenBank/DDBJ databases">
        <title>Genome sequence of Fusobacterium nucleatum subspecies polymorphum - a genetically tractable Fusobacterium.</title>
        <authorList>
            <person name="Karpathy S.E."/>
            <person name="Xiang Q."/>
            <person name="Gioia J."/>
            <person name="Jiang H."/>
            <person name="Liu Y."/>
            <person name="Petrosino J.F."/>
            <person name="Yerrapragada S."/>
            <person name="Fox G.E."/>
            <person name="Kinder Haake S."/>
            <person name="Weinstock G.M."/>
            <person name="Highlander S.K."/>
        </authorList>
    </citation>
    <scope>NUCLEOTIDE SEQUENCE [LARGE SCALE GENOMIC DNA]</scope>
    <source>
        <strain evidence="2">ATCC 10953</strain>
    </source>
</reference>